<dbReference type="InterPro" id="IPR050624">
    <property type="entry name" value="HTH-type_Tx_Regulator"/>
</dbReference>
<dbReference type="AlphaFoldDB" id="A0AB36TEK1"/>
<dbReference type="Gene3D" id="1.10.357.10">
    <property type="entry name" value="Tetracycline Repressor, domain 2"/>
    <property type="match status" value="1"/>
</dbReference>
<dbReference type="Proteomes" id="UP000223596">
    <property type="component" value="Unassembled WGS sequence"/>
</dbReference>
<dbReference type="SUPFAM" id="SSF48498">
    <property type="entry name" value="Tetracyclin repressor-like, C-terminal domain"/>
    <property type="match status" value="1"/>
</dbReference>
<name>A0AB36TEK1_ACETH</name>
<gene>
    <name evidence="4" type="ORF">M972_11731</name>
</gene>
<evidence type="ECO:0000313" key="5">
    <source>
        <dbReference type="Proteomes" id="UP000223596"/>
    </source>
</evidence>
<keyword evidence="1 2" id="KW-0238">DNA-binding</keyword>
<dbReference type="PRINTS" id="PR00455">
    <property type="entry name" value="HTHTETR"/>
</dbReference>
<dbReference type="GeneID" id="35806015"/>
<feature type="domain" description="HTH tetR-type" evidence="3">
    <location>
        <begin position="11"/>
        <end position="71"/>
    </location>
</feature>
<dbReference type="SUPFAM" id="SSF46689">
    <property type="entry name" value="Homeodomain-like"/>
    <property type="match status" value="1"/>
</dbReference>
<protein>
    <submittedName>
        <fullName evidence="4">TetR family transcriptional regulator</fullName>
    </submittedName>
</protein>
<dbReference type="PROSITE" id="PS50977">
    <property type="entry name" value="HTH_TETR_2"/>
    <property type="match status" value="1"/>
</dbReference>
<dbReference type="InterPro" id="IPR001647">
    <property type="entry name" value="HTH_TetR"/>
</dbReference>
<reference evidence="4 5" key="1">
    <citation type="submission" date="2017-09" db="EMBL/GenBank/DDBJ databases">
        <title>Evaluation of Pacific Biosciences Sequencing Technology to Finishing C. thermocellum Genome Sequences.</title>
        <authorList>
            <person name="Brown S."/>
        </authorList>
    </citation>
    <scope>NUCLEOTIDE SEQUENCE [LARGE SCALE GENOMIC DNA]</scope>
    <source>
        <strain evidence="4 5">AD2</strain>
    </source>
</reference>
<dbReference type="InterPro" id="IPR009057">
    <property type="entry name" value="Homeodomain-like_sf"/>
</dbReference>
<accession>A0AB36TEK1</accession>
<organism evidence="4 5">
    <name type="scientific">Acetivibrio thermocellus AD2</name>
    <dbReference type="NCBI Taxonomy" id="1138384"/>
    <lineage>
        <taxon>Bacteria</taxon>
        <taxon>Bacillati</taxon>
        <taxon>Bacillota</taxon>
        <taxon>Clostridia</taxon>
        <taxon>Eubacteriales</taxon>
        <taxon>Oscillospiraceae</taxon>
        <taxon>Acetivibrio</taxon>
    </lineage>
</organism>
<evidence type="ECO:0000313" key="4">
    <source>
        <dbReference type="EMBL" id="PFH01970.1"/>
    </source>
</evidence>
<feature type="DNA-binding region" description="H-T-H motif" evidence="2">
    <location>
        <begin position="34"/>
        <end position="53"/>
    </location>
</feature>
<dbReference type="Pfam" id="PF00440">
    <property type="entry name" value="TetR_N"/>
    <property type="match status" value="1"/>
</dbReference>
<dbReference type="GO" id="GO:0003677">
    <property type="term" value="F:DNA binding"/>
    <property type="evidence" value="ECO:0007669"/>
    <property type="project" value="UniProtKB-UniRule"/>
</dbReference>
<evidence type="ECO:0000256" key="1">
    <source>
        <dbReference type="ARBA" id="ARBA00023125"/>
    </source>
</evidence>
<dbReference type="PANTHER" id="PTHR43479:SF11">
    <property type="entry name" value="ACREF_ENVCD OPERON REPRESSOR-RELATED"/>
    <property type="match status" value="1"/>
</dbReference>
<evidence type="ECO:0000256" key="2">
    <source>
        <dbReference type="PROSITE-ProRule" id="PRU00335"/>
    </source>
</evidence>
<evidence type="ECO:0000259" key="3">
    <source>
        <dbReference type="PROSITE" id="PS50977"/>
    </source>
</evidence>
<sequence>MPKETFFNLPKDKRNLIISAAMDEFSKAGYNTASINQICKKSNIPKGSFYQYFTDKLDLYVYIMTLTIEEKIKFFSSAIAEFHTLTFLEQFRLLFLKGLEFAKKHPQYAALADQFSKEDNESVKSAVIKEGDKQAESLFMQMIHNAKTKGEIDSKVDSLALCLLLQSLNSAVNKYMIGKFGGISYEYNQEDINNFVDSLLDIIFSGIQNKAD</sequence>
<dbReference type="InterPro" id="IPR036271">
    <property type="entry name" value="Tet_transcr_reg_TetR-rel_C_sf"/>
</dbReference>
<dbReference type="EMBL" id="PDBW01000001">
    <property type="protein sequence ID" value="PFH01970.1"/>
    <property type="molecule type" value="Genomic_DNA"/>
</dbReference>
<dbReference type="RefSeq" id="WP_003511673.1">
    <property type="nucleotide sequence ID" value="NZ_CP013828.1"/>
</dbReference>
<comment type="caution">
    <text evidence="4">The sequence shown here is derived from an EMBL/GenBank/DDBJ whole genome shotgun (WGS) entry which is preliminary data.</text>
</comment>
<proteinExistence type="predicted"/>
<dbReference type="PANTHER" id="PTHR43479">
    <property type="entry name" value="ACREF/ENVCD OPERON REPRESSOR-RELATED"/>
    <property type="match status" value="1"/>
</dbReference>
<dbReference type="SMR" id="A0AB36TEK1"/>